<evidence type="ECO:0000313" key="2">
    <source>
        <dbReference type="Proteomes" id="UP001396334"/>
    </source>
</evidence>
<proteinExistence type="predicted"/>
<dbReference type="EMBL" id="JBBPBN010000126">
    <property type="protein sequence ID" value="KAK8976713.1"/>
    <property type="molecule type" value="Genomic_DNA"/>
</dbReference>
<name>A0ABR2NKV7_9ROSI</name>
<gene>
    <name evidence="1" type="ORF">V6N11_047483</name>
</gene>
<accession>A0ABR2NKV7</accession>
<reference evidence="1 2" key="1">
    <citation type="journal article" date="2024" name="G3 (Bethesda)">
        <title>Genome assembly of Hibiscus sabdariffa L. provides insights into metabolisms of medicinal natural products.</title>
        <authorList>
            <person name="Kim T."/>
        </authorList>
    </citation>
    <scope>NUCLEOTIDE SEQUENCE [LARGE SCALE GENOMIC DNA]</scope>
    <source>
        <strain evidence="1">TK-2024</strain>
        <tissue evidence="1">Old leaves</tissue>
    </source>
</reference>
<sequence>MHFLQSERLGFPPSQLQRLMHLDLEAPPHMHRAMQRRSGTHRGQPYFICSTRQSLHPLLLPPPLPPLEEHPSAGEAINEHNISRITMPKAELVSFCFFFTSMISSKFHPPLSLSVWLIPGFYSGDDMGFGACDENHVVIRCVQFIEYGLFAAGPASFIQLTH</sequence>
<organism evidence="1 2">
    <name type="scientific">Hibiscus sabdariffa</name>
    <name type="common">roselle</name>
    <dbReference type="NCBI Taxonomy" id="183260"/>
    <lineage>
        <taxon>Eukaryota</taxon>
        <taxon>Viridiplantae</taxon>
        <taxon>Streptophyta</taxon>
        <taxon>Embryophyta</taxon>
        <taxon>Tracheophyta</taxon>
        <taxon>Spermatophyta</taxon>
        <taxon>Magnoliopsida</taxon>
        <taxon>eudicotyledons</taxon>
        <taxon>Gunneridae</taxon>
        <taxon>Pentapetalae</taxon>
        <taxon>rosids</taxon>
        <taxon>malvids</taxon>
        <taxon>Malvales</taxon>
        <taxon>Malvaceae</taxon>
        <taxon>Malvoideae</taxon>
        <taxon>Hibiscus</taxon>
    </lineage>
</organism>
<protein>
    <submittedName>
        <fullName evidence="1">Uncharacterized protein</fullName>
    </submittedName>
</protein>
<keyword evidence="2" id="KW-1185">Reference proteome</keyword>
<evidence type="ECO:0000313" key="1">
    <source>
        <dbReference type="EMBL" id="KAK8976713.1"/>
    </source>
</evidence>
<dbReference type="Proteomes" id="UP001396334">
    <property type="component" value="Unassembled WGS sequence"/>
</dbReference>
<comment type="caution">
    <text evidence="1">The sequence shown here is derived from an EMBL/GenBank/DDBJ whole genome shotgun (WGS) entry which is preliminary data.</text>
</comment>